<keyword evidence="2" id="KW-0614">Plasmid</keyword>
<dbReference type="Pfam" id="PF18753">
    <property type="entry name" value="Nmad2"/>
    <property type="match status" value="1"/>
</dbReference>
<dbReference type="EMBL" id="CP001017">
    <property type="protein sequence ID" value="ACB97315.1"/>
    <property type="molecule type" value="Genomic_DNA"/>
</dbReference>
<dbReference type="Proteomes" id="UP000001695">
    <property type="component" value="Plasmid pBIND01"/>
</dbReference>
<organism evidence="2 3">
    <name type="scientific">Beijerinckia indica subsp. indica (strain ATCC 9039 / DSM 1715 / NCIMB 8712)</name>
    <dbReference type="NCBI Taxonomy" id="395963"/>
    <lineage>
        <taxon>Bacteria</taxon>
        <taxon>Pseudomonadati</taxon>
        <taxon>Pseudomonadota</taxon>
        <taxon>Alphaproteobacteria</taxon>
        <taxon>Hyphomicrobiales</taxon>
        <taxon>Beijerinckiaceae</taxon>
        <taxon>Beijerinckia</taxon>
    </lineage>
</organism>
<dbReference type="KEGG" id="bid:Bind_3769"/>
<accession>B2ILB5</accession>
<evidence type="ECO:0000313" key="3">
    <source>
        <dbReference type="Proteomes" id="UP000001695"/>
    </source>
</evidence>
<dbReference type="HOGENOM" id="CLU_108029_0_0_5"/>
<proteinExistence type="predicted"/>
<reference evidence="2 3" key="1">
    <citation type="submission" date="2008-03" db="EMBL/GenBank/DDBJ databases">
        <title>Complete sequence of plasmid1 of Beijerinckia indica subsp. indica ATCC 9039.</title>
        <authorList>
            <consortium name="US DOE Joint Genome Institute"/>
            <person name="Copeland A."/>
            <person name="Lucas S."/>
            <person name="Lapidus A."/>
            <person name="Glavina del Rio T."/>
            <person name="Dalin E."/>
            <person name="Tice H."/>
            <person name="Bruce D."/>
            <person name="Goodwin L."/>
            <person name="Pitluck S."/>
            <person name="LaButti K."/>
            <person name="Schmutz J."/>
            <person name="Larimer F."/>
            <person name="Land M."/>
            <person name="Hauser L."/>
            <person name="Kyrpides N."/>
            <person name="Mikhailova N."/>
            <person name="Dunfield P.F."/>
            <person name="Dedysh S.N."/>
            <person name="Liesack W."/>
            <person name="Saw J.H."/>
            <person name="Alam M."/>
            <person name="Chen Y."/>
            <person name="Murrell J.C."/>
            <person name="Richardson P."/>
        </authorList>
    </citation>
    <scope>NUCLEOTIDE SEQUENCE [LARGE SCALE GENOMIC DNA]</scope>
    <source>
        <strain evidence="3">ATCC 9039 / DSM 1715 / NCIMB 8712</strain>
        <plasmid evidence="2 3">pBIND01</plasmid>
    </source>
</reference>
<geneLocation type="plasmid" evidence="2 3">
    <name>pBIND01</name>
</geneLocation>
<dbReference type="OrthoDB" id="2080678at2"/>
<dbReference type="RefSeq" id="WP_012382928.1">
    <property type="nucleotide sequence ID" value="NC_010580.1"/>
</dbReference>
<name>B2ILB5_BEII9</name>
<feature type="domain" description="Nucleotide modification associated" evidence="1">
    <location>
        <begin position="1"/>
        <end position="205"/>
    </location>
</feature>
<dbReference type="InterPro" id="IPR041180">
    <property type="entry name" value="Nmad2"/>
</dbReference>
<sequence>MPRLYSYVVRYDSGFAPNPFYGHCSLATCKPDIRKAAQIGDWVVGSGSNERRIKRGGYLVYALRVTGALSFQDYDADPRFAKKKPYRHGSRKQSCGDNIYFRNDADDEWLQRDSFHTTDAGERHPRHVARDTSVNRVLVSDHFVYFGGYGPPIPKKLVDATGRPLCKEGIGRNVFDDPGLIAAFEGWFDALGATGYQDAPYEWRQLRGGGNY</sequence>
<protein>
    <recommendedName>
        <fullName evidence="1">Nucleotide modification associated domain-containing protein</fullName>
    </recommendedName>
</protein>
<keyword evidence="3" id="KW-1185">Reference proteome</keyword>
<gene>
    <name evidence="2" type="ordered locus">Bind_3769</name>
</gene>
<evidence type="ECO:0000259" key="1">
    <source>
        <dbReference type="Pfam" id="PF18753"/>
    </source>
</evidence>
<dbReference type="AlphaFoldDB" id="B2ILB5"/>
<evidence type="ECO:0000313" key="2">
    <source>
        <dbReference type="EMBL" id="ACB97315.1"/>
    </source>
</evidence>